<evidence type="ECO:0000256" key="1">
    <source>
        <dbReference type="SAM" id="MobiDB-lite"/>
    </source>
</evidence>
<comment type="caution">
    <text evidence="2">The sequence shown here is derived from an EMBL/GenBank/DDBJ whole genome shotgun (WGS) entry which is preliminary data.</text>
</comment>
<protein>
    <submittedName>
        <fullName evidence="2">Uncharacterized protein</fullName>
    </submittedName>
</protein>
<gene>
    <name evidence="2" type="ORF">THAOC_32818</name>
</gene>
<reference evidence="2 3" key="1">
    <citation type="journal article" date="2012" name="Genome Biol.">
        <title>Genome and low-iron response of an oceanic diatom adapted to chronic iron limitation.</title>
        <authorList>
            <person name="Lommer M."/>
            <person name="Specht M."/>
            <person name="Roy A.S."/>
            <person name="Kraemer L."/>
            <person name="Andreson R."/>
            <person name="Gutowska M.A."/>
            <person name="Wolf J."/>
            <person name="Bergner S.V."/>
            <person name="Schilhabel M.B."/>
            <person name="Klostermeier U.C."/>
            <person name="Beiko R.G."/>
            <person name="Rosenstiel P."/>
            <person name="Hippler M."/>
            <person name="Laroche J."/>
        </authorList>
    </citation>
    <scope>NUCLEOTIDE SEQUENCE [LARGE SCALE GENOMIC DNA]</scope>
    <source>
        <strain evidence="2 3">CCMP1005</strain>
    </source>
</reference>
<feature type="compositionally biased region" description="Low complexity" evidence="1">
    <location>
        <begin position="68"/>
        <end position="77"/>
    </location>
</feature>
<accession>K0RNQ2</accession>
<feature type="non-terminal residue" evidence="2">
    <location>
        <position position="216"/>
    </location>
</feature>
<dbReference type="EMBL" id="AGNL01045904">
    <property type="protein sequence ID" value="EJK48387.1"/>
    <property type="molecule type" value="Genomic_DNA"/>
</dbReference>
<organism evidence="2 3">
    <name type="scientific">Thalassiosira oceanica</name>
    <name type="common">Marine diatom</name>
    <dbReference type="NCBI Taxonomy" id="159749"/>
    <lineage>
        <taxon>Eukaryota</taxon>
        <taxon>Sar</taxon>
        <taxon>Stramenopiles</taxon>
        <taxon>Ochrophyta</taxon>
        <taxon>Bacillariophyta</taxon>
        <taxon>Coscinodiscophyceae</taxon>
        <taxon>Thalassiosirophycidae</taxon>
        <taxon>Thalassiosirales</taxon>
        <taxon>Thalassiosiraceae</taxon>
        <taxon>Thalassiosira</taxon>
    </lineage>
</organism>
<proteinExistence type="predicted"/>
<sequence length="216" mass="21713">MSATKSNMKFVFSSAIFAAGSIEDELKFALGDNVDNQIFDDDIDEAIRSADGDNGSVIAPFAVGLSRSSSQRASAGGDDCDASALGFTPREPFQLDEGASAGAASDHLGLSRLVTMPGDDGCDGPTYVPLNDAFGSGDNMDPPSVPSRASSTTSPRPRRSSPGSSSLGAIPTTTPRPRSSGGRQVRPTNTPAAAAGPRPSPRGSASPGPAGAASGP</sequence>
<dbReference type="Proteomes" id="UP000266841">
    <property type="component" value="Unassembled WGS sequence"/>
</dbReference>
<feature type="compositionally biased region" description="Low complexity" evidence="1">
    <location>
        <begin position="146"/>
        <end position="166"/>
    </location>
</feature>
<evidence type="ECO:0000313" key="3">
    <source>
        <dbReference type="Proteomes" id="UP000266841"/>
    </source>
</evidence>
<feature type="region of interest" description="Disordered" evidence="1">
    <location>
        <begin position="68"/>
        <end position="102"/>
    </location>
</feature>
<feature type="region of interest" description="Disordered" evidence="1">
    <location>
        <begin position="114"/>
        <end position="216"/>
    </location>
</feature>
<keyword evidence="3" id="KW-1185">Reference proteome</keyword>
<feature type="compositionally biased region" description="Low complexity" evidence="1">
    <location>
        <begin position="191"/>
        <end position="216"/>
    </location>
</feature>
<evidence type="ECO:0000313" key="2">
    <source>
        <dbReference type="EMBL" id="EJK48387.1"/>
    </source>
</evidence>
<name>K0RNQ2_THAOC</name>
<dbReference type="AlphaFoldDB" id="K0RNQ2"/>